<keyword evidence="1" id="KW-0812">Transmembrane</keyword>
<organism evidence="2">
    <name type="scientific">marine sediment metagenome</name>
    <dbReference type="NCBI Taxonomy" id="412755"/>
    <lineage>
        <taxon>unclassified sequences</taxon>
        <taxon>metagenomes</taxon>
        <taxon>ecological metagenomes</taxon>
    </lineage>
</organism>
<evidence type="ECO:0000256" key="1">
    <source>
        <dbReference type="SAM" id="Phobius"/>
    </source>
</evidence>
<dbReference type="AlphaFoldDB" id="A0A0F9MES9"/>
<evidence type="ECO:0000313" key="2">
    <source>
        <dbReference type="EMBL" id="KKM75130.1"/>
    </source>
</evidence>
<accession>A0A0F9MES9</accession>
<dbReference type="EMBL" id="LAZR01009028">
    <property type="protein sequence ID" value="KKM75130.1"/>
    <property type="molecule type" value="Genomic_DNA"/>
</dbReference>
<protein>
    <submittedName>
        <fullName evidence="2">Uncharacterized protein</fullName>
    </submittedName>
</protein>
<reference evidence="2" key="1">
    <citation type="journal article" date="2015" name="Nature">
        <title>Complex archaea that bridge the gap between prokaryotes and eukaryotes.</title>
        <authorList>
            <person name="Spang A."/>
            <person name="Saw J.H."/>
            <person name="Jorgensen S.L."/>
            <person name="Zaremba-Niedzwiedzka K."/>
            <person name="Martijn J."/>
            <person name="Lind A.E."/>
            <person name="van Eijk R."/>
            <person name="Schleper C."/>
            <person name="Guy L."/>
            <person name="Ettema T.J."/>
        </authorList>
    </citation>
    <scope>NUCLEOTIDE SEQUENCE</scope>
</reference>
<feature type="transmembrane region" description="Helical" evidence="1">
    <location>
        <begin position="47"/>
        <end position="72"/>
    </location>
</feature>
<proteinExistence type="predicted"/>
<keyword evidence="1" id="KW-0472">Membrane</keyword>
<name>A0A0F9MES9_9ZZZZ</name>
<gene>
    <name evidence="2" type="ORF">LCGC14_1393310</name>
</gene>
<sequence length="156" mass="18225">MKPDTYDTIIDTTKELFGYSGWLVLAFCLVGCVLAFGYWILLDFIEIELSIIMLSIADLIISLLIIAFVFMISKAQDRFSIKQWRDYWMAFGHQIQLSIPEDKPVEDAVQELKIWCDENTPRLYRITDTSDRYRNSKITLVFKHRTDAVACKLKWG</sequence>
<comment type="caution">
    <text evidence="2">The sequence shown here is derived from an EMBL/GenBank/DDBJ whole genome shotgun (WGS) entry which is preliminary data.</text>
</comment>
<feature type="transmembrane region" description="Helical" evidence="1">
    <location>
        <begin position="21"/>
        <end position="41"/>
    </location>
</feature>
<keyword evidence="1" id="KW-1133">Transmembrane helix</keyword>